<name>A0A9D9EU29_9BACT</name>
<dbReference type="Gene3D" id="2.130.10.10">
    <property type="entry name" value="YVTN repeat-like/Quinoprotein amine dehydrogenase"/>
    <property type="match status" value="3"/>
</dbReference>
<dbReference type="SUPFAM" id="SSF55874">
    <property type="entry name" value="ATPase domain of HSP90 chaperone/DNA topoisomerase II/histidine kinase"/>
    <property type="match status" value="1"/>
</dbReference>
<evidence type="ECO:0000256" key="6">
    <source>
        <dbReference type="ARBA" id="ARBA00023015"/>
    </source>
</evidence>
<dbReference type="Gene3D" id="1.10.10.60">
    <property type="entry name" value="Homeodomain-like"/>
    <property type="match status" value="2"/>
</dbReference>
<dbReference type="Gene3D" id="3.30.565.10">
    <property type="entry name" value="Histidine kinase-like ATPase, C-terminal domain"/>
    <property type="match status" value="1"/>
</dbReference>
<dbReference type="InterPro" id="IPR003661">
    <property type="entry name" value="HisK_dim/P_dom"/>
</dbReference>
<dbReference type="GO" id="GO:0003700">
    <property type="term" value="F:DNA-binding transcription factor activity"/>
    <property type="evidence" value="ECO:0007669"/>
    <property type="project" value="InterPro"/>
</dbReference>
<dbReference type="SUPFAM" id="SSF46689">
    <property type="entry name" value="Homeodomain-like"/>
    <property type="match status" value="1"/>
</dbReference>
<dbReference type="SMART" id="SM00448">
    <property type="entry name" value="REC"/>
    <property type="match status" value="1"/>
</dbReference>
<evidence type="ECO:0000256" key="5">
    <source>
        <dbReference type="ARBA" id="ARBA00022777"/>
    </source>
</evidence>
<dbReference type="PROSITE" id="PS50109">
    <property type="entry name" value="HIS_KIN"/>
    <property type="match status" value="1"/>
</dbReference>
<organism evidence="13 14">
    <name type="scientific">Candidatus Cryptobacteroides intestinavium</name>
    <dbReference type="NCBI Taxonomy" id="2840766"/>
    <lineage>
        <taxon>Bacteria</taxon>
        <taxon>Pseudomonadati</taxon>
        <taxon>Bacteroidota</taxon>
        <taxon>Bacteroidia</taxon>
        <taxon>Bacteroidales</taxon>
        <taxon>Candidatus Cryptobacteroides</taxon>
    </lineage>
</organism>
<dbReference type="Pfam" id="PF02518">
    <property type="entry name" value="HATPase_c"/>
    <property type="match status" value="1"/>
</dbReference>
<dbReference type="InterPro" id="IPR018062">
    <property type="entry name" value="HTH_AraC-typ_CS"/>
</dbReference>
<dbReference type="Pfam" id="PF00072">
    <property type="entry name" value="Response_reg"/>
    <property type="match status" value="1"/>
</dbReference>
<protein>
    <recommendedName>
        <fullName evidence="2">histidine kinase</fullName>
        <ecNumber evidence="2">2.7.13.3</ecNumber>
    </recommendedName>
</protein>
<keyword evidence="7" id="KW-0238">DNA-binding</keyword>
<feature type="domain" description="Response regulatory" evidence="12">
    <location>
        <begin position="1174"/>
        <end position="1290"/>
    </location>
</feature>
<dbReference type="InterPro" id="IPR011123">
    <property type="entry name" value="Y_Y_Y"/>
</dbReference>
<dbReference type="FunFam" id="1.10.287.130:FF:000045">
    <property type="entry name" value="Two-component system sensor histidine kinase/response regulator"/>
    <property type="match status" value="1"/>
</dbReference>
<comment type="catalytic activity">
    <reaction evidence="1">
        <text>ATP + protein L-histidine = ADP + protein N-phospho-L-histidine.</text>
        <dbReference type="EC" id="2.7.13.3"/>
    </reaction>
</comment>
<dbReference type="InterPro" id="IPR003594">
    <property type="entry name" value="HATPase_dom"/>
</dbReference>
<dbReference type="GO" id="GO:0043565">
    <property type="term" value="F:sequence-specific DNA binding"/>
    <property type="evidence" value="ECO:0007669"/>
    <property type="project" value="InterPro"/>
</dbReference>
<keyword evidence="3 9" id="KW-0597">Phosphoprotein</keyword>
<evidence type="ECO:0000313" key="13">
    <source>
        <dbReference type="EMBL" id="MBO8452365.1"/>
    </source>
</evidence>
<dbReference type="InterPro" id="IPR036097">
    <property type="entry name" value="HisK_dim/P_sf"/>
</dbReference>
<dbReference type="InterPro" id="IPR011006">
    <property type="entry name" value="CheY-like_superfamily"/>
</dbReference>
<dbReference type="InterPro" id="IPR001789">
    <property type="entry name" value="Sig_transdc_resp-reg_receiver"/>
</dbReference>
<dbReference type="InterPro" id="IPR036890">
    <property type="entry name" value="HATPase_C_sf"/>
</dbReference>
<dbReference type="PANTHER" id="PTHR43547">
    <property type="entry name" value="TWO-COMPONENT HISTIDINE KINASE"/>
    <property type="match status" value="1"/>
</dbReference>
<evidence type="ECO:0000313" key="14">
    <source>
        <dbReference type="Proteomes" id="UP000823661"/>
    </source>
</evidence>
<dbReference type="SMART" id="SM00387">
    <property type="entry name" value="HATPase_c"/>
    <property type="match status" value="1"/>
</dbReference>
<evidence type="ECO:0000259" key="11">
    <source>
        <dbReference type="PROSITE" id="PS50109"/>
    </source>
</evidence>
<dbReference type="FunFam" id="3.30.565.10:FF:000006">
    <property type="entry name" value="Sensor histidine kinase WalK"/>
    <property type="match status" value="1"/>
</dbReference>
<evidence type="ECO:0000256" key="3">
    <source>
        <dbReference type="ARBA" id="ARBA00022553"/>
    </source>
</evidence>
<dbReference type="GO" id="GO:0000155">
    <property type="term" value="F:phosphorelay sensor kinase activity"/>
    <property type="evidence" value="ECO:0007669"/>
    <property type="project" value="InterPro"/>
</dbReference>
<dbReference type="PROSITE" id="PS01124">
    <property type="entry name" value="HTH_ARAC_FAMILY_2"/>
    <property type="match status" value="1"/>
</dbReference>
<dbReference type="SUPFAM" id="SSF52172">
    <property type="entry name" value="CheY-like"/>
    <property type="match status" value="1"/>
</dbReference>
<dbReference type="InterPro" id="IPR013783">
    <property type="entry name" value="Ig-like_fold"/>
</dbReference>
<dbReference type="PANTHER" id="PTHR43547:SF2">
    <property type="entry name" value="HYBRID SIGNAL TRANSDUCTION HISTIDINE KINASE C"/>
    <property type="match status" value="1"/>
</dbReference>
<dbReference type="SMART" id="SM00342">
    <property type="entry name" value="HTH_ARAC"/>
    <property type="match status" value="1"/>
</dbReference>
<evidence type="ECO:0000259" key="10">
    <source>
        <dbReference type="PROSITE" id="PS01124"/>
    </source>
</evidence>
<dbReference type="CDD" id="cd00082">
    <property type="entry name" value="HisKA"/>
    <property type="match status" value="1"/>
</dbReference>
<evidence type="ECO:0000256" key="8">
    <source>
        <dbReference type="ARBA" id="ARBA00023163"/>
    </source>
</evidence>
<accession>A0A9D9EU29</accession>
<dbReference type="PROSITE" id="PS50110">
    <property type="entry name" value="RESPONSE_REGULATORY"/>
    <property type="match status" value="1"/>
</dbReference>
<evidence type="ECO:0000256" key="1">
    <source>
        <dbReference type="ARBA" id="ARBA00000085"/>
    </source>
</evidence>
<dbReference type="Gene3D" id="3.40.50.2300">
    <property type="match status" value="1"/>
</dbReference>
<feature type="domain" description="Histidine kinase" evidence="11">
    <location>
        <begin position="915"/>
        <end position="1134"/>
    </location>
</feature>
<dbReference type="EC" id="2.7.13.3" evidence="2"/>
<dbReference type="InterPro" id="IPR011110">
    <property type="entry name" value="Reg_prop"/>
</dbReference>
<dbReference type="Pfam" id="PF12833">
    <property type="entry name" value="HTH_18"/>
    <property type="match status" value="1"/>
</dbReference>
<dbReference type="Pfam" id="PF07494">
    <property type="entry name" value="Reg_prop"/>
    <property type="match status" value="3"/>
</dbReference>
<dbReference type="InterPro" id="IPR004358">
    <property type="entry name" value="Sig_transdc_His_kin-like_C"/>
</dbReference>
<dbReference type="PROSITE" id="PS00041">
    <property type="entry name" value="HTH_ARAC_FAMILY_1"/>
    <property type="match status" value="1"/>
</dbReference>
<proteinExistence type="predicted"/>
<keyword evidence="8" id="KW-0804">Transcription</keyword>
<dbReference type="Gene3D" id="1.10.287.130">
    <property type="match status" value="1"/>
</dbReference>
<dbReference type="Gene3D" id="2.60.40.10">
    <property type="entry name" value="Immunoglobulins"/>
    <property type="match status" value="1"/>
</dbReference>
<reference evidence="13" key="2">
    <citation type="journal article" date="2021" name="PeerJ">
        <title>Extensive microbial diversity within the chicken gut microbiome revealed by metagenomics and culture.</title>
        <authorList>
            <person name="Gilroy R."/>
            <person name="Ravi A."/>
            <person name="Getino M."/>
            <person name="Pursley I."/>
            <person name="Horton D.L."/>
            <person name="Alikhan N.F."/>
            <person name="Baker D."/>
            <person name="Gharbi K."/>
            <person name="Hall N."/>
            <person name="Watson M."/>
            <person name="Adriaenssens E.M."/>
            <person name="Foster-Nyarko E."/>
            <person name="Jarju S."/>
            <person name="Secka A."/>
            <person name="Antonio M."/>
            <person name="Oren A."/>
            <person name="Chaudhuri R.R."/>
            <person name="La Ragione R."/>
            <person name="Hildebrand F."/>
            <person name="Pallen M.J."/>
        </authorList>
    </citation>
    <scope>NUCLEOTIDE SEQUENCE</scope>
    <source>
        <strain evidence="13">B1-20833</strain>
    </source>
</reference>
<evidence type="ECO:0000259" key="12">
    <source>
        <dbReference type="PROSITE" id="PS50110"/>
    </source>
</evidence>
<comment type="caution">
    <text evidence="13">The sequence shown here is derived from an EMBL/GenBank/DDBJ whole genome shotgun (WGS) entry which is preliminary data.</text>
</comment>
<dbReference type="InterPro" id="IPR005467">
    <property type="entry name" value="His_kinase_dom"/>
</dbReference>
<dbReference type="CDD" id="cd00075">
    <property type="entry name" value="HATPase"/>
    <property type="match status" value="1"/>
</dbReference>
<sequence>MRYIPYIIFVALLVLSGTDSRAETARFDYVFEHYSTDDGLPHNSIAEIHQDAKGYIWVCTWYGLSRFDGNTFVNYIMLPGDFTNLTHNRMLSLDEDVRGYLWLRTYDYRLYRFDPEAERFVAIPDELEGFSGANLKVTCFHSDRQGNAWIAVPGAGFYCISPDLEVRRIPSGITSSIGTDIRHIYEASDGTVYVASELGLAAVGDGDPVLVSRVRSVESFCEFGGRLYFAGPDEIVVIDREKGLLPRIDLDTDSTGELTAMTVTGSGENRSLYLGFRSGTVARLDTLSMQLTARRYDMGRVRYLFPDSGGLLWIATDRTGIFSYNPEKDRFRRYEHPRNVMSYYADSLARVVEHGGTTWIKMNNYGFGWYDRENDMVVPLNNVKSQPDCRFMNGVACFEVDRSGVLWMSTAQRGLERVTVISPKVDVIVPPARSDDSLAASEVRAIMRDSDGNVWVATKSRELFIYSSDMTDCRRVPGDFGVIYTIFEDESGCIWLGTKGDGLVRLVPEGNRFGITRYRHSPARSSSLSSNDVYSIEQDSDGKIWVGTFGGGLSMLRNPDEDEFLNMYNSFPGYPVEYGDRVRYLHCMDDGRMLVATVGGLLWFDPAENPETTVFHSTRKIPGDIHSIGNNDIIYIFPDNCGDTYLCTFGGGLNRIFFDSSGRARFDIISTEQGLSSNIVLSGAVDGDSDIWLATERGLSRIDSSSGAIVNYTRYDGITPTTFSEATCTALPDGTLLFGTLDNVYRIDPRSFRYAPEDSRLVISGVSVNDRRVPMAGERVDIPHDYSFFRIDFASLNFRQRGQMNYSYRLSGYDKDWITNSDSRSVTYSRIPPGRYTFVVSATPYEGTSSVETASIDIRIRPSVWNSVPARIFYVIIAISLVAILLRMFTTSVRLRNGIKMEQDLNDVKVRFFTNISHELRTPLTLILGGIDEVSRNTPKGDRNEYSVNMVYKNAKRMMTLVNQLLDIRRIVSGKIRLKVSQIDIVDLLRRVYDDFKDMSAERQIELRLTHSVDSLMIWGDEMRLEALIYNLLSNAFKYTADGGRIEAAVYYREGDSEFTIMVKDNGIGVPKEKQKAIFEPFIQASSEAFKGMGSSGIGLSFCKEITDMHGGRIWVESEKGGGSEFYVRLPVDRDRFSNETAEFIEANSSSPEPESYGLSKFKVAPTYPAGAVKVLIVEDNAELRVYMYNNLVNRFEVKDAANGREALQLMTDSWMPDMIVTDLMMPEMDGIELINHIRNDFNTSHIPIIMFTAKHESDTHLKAMKYGADGYMTKPFTMELLVARIDNLLESRRRIIADMASVPAKDDRGRASKVNLAPAEVVITDRDEELIAKVHKWLEDNVSDSDITVDQLAAYVGMGRTSMYNKIKGLTGKSPVELIQEFRLEKAVYYLQSGQYSVSETSYNVGFSDPGYFSRTFKKRFGVSPADYIKEHRTDQSA</sequence>
<dbReference type="SUPFAM" id="SSF47384">
    <property type="entry name" value="Homodimeric domain of signal transducing histidine kinase"/>
    <property type="match status" value="1"/>
</dbReference>
<evidence type="ECO:0000256" key="7">
    <source>
        <dbReference type="ARBA" id="ARBA00023125"/>
    </source>
</evidence>
<keyword evidence="6" id="KW-0805">Transcription regulation</keyword>
<dbReference type="Pfam" id="PF00512">
    <property type="entry name" value="HisKA"/>
    <property type="match status" value="1"/>
</dbReference>
<dbReference type="SUPFAM" id="SSF63829">
    <property type="entry name" value="Calcium-dependent phosphotriesterase"/>
    <property type="match status" value="3"/>
</dbReference>
<dbReference type="InterPro" id="IPR018060">
    <property type="entry name" value="HTH_AraC"/>
</dbReference>
<evidence type="ECO:0000256" key="4">
    <source>
        <dbReference type="ARBA" id="ARBA00022679"/>
    </source>
</evidence>
<keyword evidence="4" id="KW-0808">Transferase</keyword>
<feature type="modified residue" description="4-aspartylphosphate" evidence="9">
    <location>
        <position position="1223"/>
    </location>
</feature>
<reference evidence="13" key="1">
    <citation type="submission" date="2020-10" db="EMBL/GenBank/DDBJ databases">
        <authorList>
            <person name="Gilroy R."/>
        </authorList>
    </citation>
    <scope>NUCLEOTIDE SEQUENCE</scope>
    <source>
        <strain evidence="13">B1-20833</strain>
    </source>
</reference>
<feature type="domain" description="HTH araC/xylS-type" evidence="10">
    <location>
        <begin position="1333"/>
        <end position="1432"/>
    </location>
</feature>
<dbReference type="Pfam" id="PF07495">
    <property type="entry name" value="Y_Y_Y"/>
    <property type="match status" value="1"/>
</dbReference>
<keyword evidence="5" id="KW-0418">Kinase</keyword>
<dbReference type="PRINTS" id="PR00344">
    <property type="entry name" value="BCTRLSENSOR"/>
</dbReference>
<dbReference type="SMART" id="SM00388">
    <property type="entry name" value="HisKA"/>
    <property type="match status" value="1"/>
</dbReference>
<evidence type="ECO:0000256" key="2">
    <source>
        <dbReference type="ARBA" id="ARBA00012438"/>
    </source>
</evidence>
<dbReference type="InterPro" id="IPR009057">
    <property type="entry name" value="Homeodomain-like_sf"/>
</dbReference>
<dbReference type="EMBL" id="JADIMI010000056">
    <property type="protein sequence ID" value="MBO8452365.1"/>
    <property type="molecule type" value="Genomic_DNA"/>
</dbReference>
<evidence type="ECO:0000256" key="9">
    <source>
        <dbReference type="PROSITE-ProRule" id="PRU00169"/>
    </source>
</evidence>
<dbReference type="InterPro" id="IPR015943">
    <property type="entry name" value="WD40/YVTN_repeat-like_dom_sf"/>
</dbReference>
<gene>
    <name evidence="13" type="ORF">IAC06_05725</name>
</gene>
<dbReference type="Proteomes" id="UP000823661">
    <property type="component" value="Unassembled WGS sequence"/>
</dbReference>